<evidence type="ECO:0000256" key="1">
    <source>
        <dbReference type="SAM" id="SignalP"/>
    </source>
</evidence>
<proteinExistence type="predicted"/>
<gene>
    <name evidence="2" type="ORF">SOASR030_02000</name>
</gene>
<comment type="caution">
    <text evidence="2">The sequence shown here is derived from an EMBL/GenBank/DDBJ whole genome shotgun (WGS) entry which is preliminary data.</text>
</comment>
<reference evidence="2" key="1">
    <citation type="submission" date="2022-06" db="EMBL/GenBank/DDBJ databases">
        <title>Draft genome sequences of Leminorella grimontii str. JCM5902.</title>
        <authorList>
            <person name="Wakabayashi Y."/>
            <person name="Kojima K."/>
        </authorList>
    </citation>
    <scope>NUCLEOTIDE SEQUENCE</scope>
    <source>
        <strain evidence="2">JCM 5902</strain>
    </source>
</reference>
<dbReference type="AlphaFoldDB" id="A0AAV5MW71"/>
<evidence type="ECO:0000313" key="3">
    <source>
        <dbReference type="Proteomes" id="UP001058124"/>
    </source>
</evidence>
<dbReference type="Proteomes" id="UP001058124">
    <property type="component" value="Unassembled WGS sequence"/>
</dbReference>
<dbReference type="PROSITE" id="PS51257">
    <property type="entry name" value="PROKAR_LIPOPROTEIN"/>
    <property type="match status" value="1"/>
</dbReference>
<keyword evidence="1" id="KW-0732">Signal</keyword>
<name>A0AAV5MW71_9GAMM</name>
<dbReference type="EMBL" id="BRLH01000001">
    <property type="protein sequence ID" value="GKX54088.1"/>
    <property type="molecule type" value="Genomic_DNA"/>
</dbReference>
<feature type="chain" id="PRO_5043618867" description="Lipoprotein" evidence="1">
    <location>
        <begin position="24"/>
        <end position="59"/>
    </location>
</feature>
<accession>A0AAV5MW71</accession>
<evidence type="ECO:0008006" key="4">
    <source>
        <dbReference type="Google" id="ProtNLM"/>
    </source>
</evidence>
<feature type="signal peptide" evidence="1">
    <location>
        <begin position="1"/>
        <end position="23"/>
    </location>
</feature>
<protein>
    <recommendedName>
        <fullName evidence="4">Lipoprotein</fullName>
    </recommendedName>
</protein>
<organism evidence="2 3">
    <name type="scientific">Leminorella grimontii</name>
    <dbReference type="NCBI Taxonomy" id="82981"/>
    <lineage>
        <taxon>Bacteria</taxon>
        <taxon>Pseudomonadati</taxon>
        <taxon>Pseudomonadota</taxon>
        <taxon>Gammaproteobacteria</taxon>
        <taxon>Enterobacterales</taxon>
        <taxon>Budviciaceae</taxon>
        <taxon>Leminorella</taxon>
    </lineage>
</organism>
<keyword evidence="3" id="KW-1185">Reference proteome</keyword>
<evidence type="ECO:0000313" key="2">
    <source>
        <dbReference type="EMBL" id="GKX54088.1"/>
    </source>
</evidence>
<sequence>MKLSIILLAALLAGCNAASYRHAEGNNITLINVKAGAVATVTDGEKTITLDAMGVCKRE</sequence>